<comment type="caution">
    <text evidence="1">The sequence shown here is derived from an EMBL/GenBank/DDBJ whole genome shotgun (WGS) entry which is preliminary data.</text>
</comment>
<dbReference type="AlphaFoldDB" id="A0A4R0SX84"/>
<evidence type="ECO:0000313" key="1">
    <source>
        <dbReference type="EMBL" id="TCD84973.1"/>
    </source>
</evidence>
<name>A0A4R0SX84_BIFLL</name>
<accession>A0A4R0SX84</accession>
<evidence type="ECO:0000313" key="2">
    <source>
        <dbReference type="Proteomes" id="UP000292241"/>
    </source>
</evidence>
<dbReference type="InterPro" id="IPR008441">
    <property type="entry name" value="AfumC-like_glycosyl_Trfase"/>
</dbReference>
<organism evidence="1 2">
    <name type="scientific">Bifidobacterium longum subsp. longum</name>
    <dbReference type="NCBI Taxonomy" id="1679"/>
    <lineage>
        <taxon>Bacteria</taxon>
        <taxon>Bacillati</taxon>
        <taxon>Actinomycetota</taxon>
        <taxon>Actinomycetes</taxon>
        <taxon>Bifidobacteriales</taxon>
        <taxon>Bifidobacteriaceae</taxon>
        <taxon>Bifidobacterium</taxon>
    </lineage>
</organism>
<dbReference type="GO" id="GO:0016757">
    <property type="term" value="F:glycosyltransferase activity"/>
    <property type="evidence" value="ECO:0007669"/>
    <property type="project" value="InterPro"/>
</dbReference>
<protein>
    <submittedName>
        <fullName evidence="1">Capsular polysaccharide biosynthesis protein</fullName>
    </submittedName>
</protein>
<dbReference type="Proteomes" id="UP000292241">
    <property type="component" value="Unassembled WGS sequence"/>
</dbReference>
<proteinExistence type="predicted"/>
<gene>
    <name evidence="1" type="ORF">MCC10008_0360</name>
</gene>
<reference evidence="1 2" key="1">
    <citation type="journal article" date="2018" name="Sci. Rep.">
        <title>Genomic diversity and distribution of Bifidobacterium longum subsp. longum across the human lifespan.</title>
        <authorList>
            <person name="Odamaki T."/>
            <person name="Bottacini F."/>
            <person name="Kato K."/>
            <person name="Mitsuyama E."/>
            <person name="Yoshida K."/>
            <person name="Horigome A."/>
            <person name="Xiao J.Z."/>
            <person name="van Sinderen D."/>
        </authorList>
    </citation>
    <scope>NUCLEOTIDE SEQUENCE [LARGE SCALE GENOMIC DNA]</scope>
    <source>
        <strain evidence="1 2">MCC10008</strain>
    </source>
</reference>
<dbReference type="InterPro" id="IPR029044">
    <property type="entry name" value="Nucleotide-diphossugar_trans"/>
</dbReference>
<sequence length="232" mass="26999">MGAHNSIRRYLHRIGEEIRSTAEIAKLTSWPAAVETLIAKADIQIMCRNGYAEPPNARRRLIRKHETLLKYFEKRYGDFASGYRYKVNLPAVPEELKGCIWLCWWQGLDHAPRIVQRCVESIREYAGDRRVIVITEDNYRDYVTFPDWMMRKYHEGTILAHICRTCCVYRCWLSMADCGWTRRSIALAILKTVLASHCSLSSAPSICMQVWRRDILQITLLDVMPTIVGYLP</sequence>
<dbReference type="Pfam" id="PF05704">
    <property type="entry name" value="Caps_synth"/>
    <property type="match status" value="1"/>
</dbReference>
<dbReference type="SUPFAM" id="SSF53448">
    <property type="entry name" value="Nucleotide-diphospho-sugar transferases"/>
    <property type="match status" value="1"/>
</dbReference>
<dbReference type="EMBL" id="SHPR01000008">
    <property type="protein sequence ID" value="TCD84973.1"/>
    <property type="molecule type" value="Genomic_DNA"/>
</dbReference>